<dbReference type="Gene3D" id="1.10.287.130">
    <property type="match status" value="2"/>
</dbReference>
<dbReference type="PRINTS" id="PR00344">
    <property type="entry name" value="BCTRLSENSOR"/>
</dbReference>
<dbReference type="GO" id="GO:0000155">
    <property type="term" value="F:phosphorelay sensor kinase activity"/>
    <property type="evidence" value="ECO:0007669"/>
    <property type="project" value="InterPro"/>
</dbReference>
<organism evidence="7 8">
    <name type="scientific">Kwoniella heveanensis BCC8398</name>
    <dbReference type="NCBI Taxonomy" id="1296120"/>
    <lineage>
        <taxon>Eukaryota</taxon>
        <taxon>Fungi</taxon>
        <taxon>Dikarya</taxon>
        <taxon>Basidiomycota</taxon>
        <taxon>Agaricomycotina</taxon>
        <taxon>Tremellomycetes</taxon>
        <taxon>Tremellales</taxon>
        <taxon>Cryptococcaceae</taxon>
        <taxon>Kwoniella</taxon>
    </lineage>
</organism>
<dbReference type="InterPro" id="IPR003594">
    <property type="entry name" value="HATPase_dom"/>
</dbReference>
<dbReference type="CDD" id="cd00082">
    <property type="entry name" value="HisKA"/>
    <property type="match status" value="1"/>
</dbReference>
<keyword evidence="8" id="KW-1185">Reference proteome</keyword>
<dbReference type="PROSITE" id="PS50110">
    <property type="entry name" value="RESPONSE_REGULATORY"/>
    <property type="match status" value="2"/>
</dbReference>
<reference evidence="7 8" key="1">
    <citation type="submission" date="2013-07" db="EMBL/GenBank/DDBJ databases">
        <title>The Genome Sequence of Cryptococcus heveanensis BCC8398.</title>
        <authorList>
            <consortium name="The Broad Institute Genome Sequencing Platform"/>
            <person name="Cuomo C."/>
            <person name="Litvintseva A."/>
            <person name="Chen Y."/>
            <person name="Heitman J."/>
            <person name="Sun S."/>
            <person name="Springer D."/>
            <person name="Dromer F."/>
            <person name="Young S.K."/>
            <person name="Zeng Q."/>
            <person name="Gargeya S."/>
            <person name="Fitzgerald M."/>
            <person name="Abouelleil A."/>
            <person name="Alvarado L."/>
            <person name="Berlin A.M."/>
            <person name="Chapman S.B."/>
            <person name="Dewar J."/>
            <person name="Goldberg J."/>
            <person name="Griggs A."/>
            <person name="Gujja S."/>
            <person name="Hansen M."/>
            <person name="Howarth C."/>
            <person name="Imamovic A."/>
            <person name="Larimer J."/>
            <person name="McCowan C."/>
            <person name="Murphy C."/>
            <person name="Pearson M."/>
            <person name="Priest M."/>
            <person name="Roberts A."/>
            <person name="Saif S."/>
            <person name="Shea T."/>
            <person name="Sykes S."/>
            <person name="Wortman J."/>
            <person name="Nusbaum C."/>
            <person name="Birren B."/>
        </authorList>
    </citation>
    <scope>NUCLEOTIDE SEQUENCE [LARGE SCALE GENOMIC DNA]</scope>
    <source>
        <strain evidence="7 8">BCC8398</strain>
    </source>
</reference>
<evidence type="ECO:0000259" key="6">
    <source>
        <dbReference type="PROSITE" id="PS50110"/>
    </source>
</evidence>
<protein>
    <recommendedName>
        <fullName evidence="9">Two-component system sensor protein</fullName>
    </recommendedName>
</protein>
<evidence type="ECO:0000313" key="7">
    <source>
        <dbReference type="EMBL" id="OCF32765.1"/>
    </source>
</evidence>
<sequence>MAGRREFGDWISGAREDRAKIRRTMSPAQTGSTSFGLGSQSLRTRHRPSRGNLSAQDQATNQVDLRNDVDMEMNHDRTQVPIIQLGNQWRGDAANAELETSTQPNDDSSAPQTLMVELSNPGSITLELTKTILVAPQTRRGSSELPSKSHSYAIITSTPRSGLFPSALPQANTHYSSAPSSQTSHESQQFVPEKPNPNHARRGVPSDQALAGTIIDFQNLDPFEQKGASAKTRDVSINGTSKIPGRELSTVSFTSALSLSQSIGSTDVHRLYENLDWSKTPLGPQEAWPTSLKTMGKSSTYICGLSVMFAYPSPACIWWGPELTIIYNRANAKTIDKHPEIFGASGPVAWSEVWQSLGPLAEMALNGTPVSKEDDLLLLDAGISHGNRLYECYHSWSWVPIVQEDGTVGGLWNAVTETTGRVLLERRLATVRALAEQTSTAKTQEDFDLAVHDSLSANPKDIPFLALYHLESLSDLGVDTFRRNSETSSTAEQLTFHRTCSIGISISDPSMPKTIVIVPGNAGSANTEKGVMPGDYTTTENQSSSSSASSAASAFTEYNASDLQAWPIQKAVHTRRPILVRNCRRLISGFPIRIWDELPVDAVVIPLFNEHEQPVAVIILGLNVRRPFEQDYIDFIVSHSINPVKTQITSSLIAVRVTEAERRHIEDMEALDRAKNLLFSNISHEFRTPLTLIAGPLEDMVAETAEGKQKDLLTLAQSNVRRLNRLVSSLMDISRLEAGKLSCLFQPVNLGEFTRDLASMFSGVANKAHLQYVIECDSTSHLVFVDPDQWEKIVINLISNAIKYTMLGTVKVYLGYEDGHAILRVSDTGVGIPSSDIGRIGERFHRVMSTSRSFEGTGIGLSLVKELVRLHGGILSVTSLTAQESLDDSHGSTFTVTLPLGSDHLPPSAIQLRPVTHTLSTNVDDIVREAKLWTNNDAMGTSTPGTDVVSDFDFTQPSTPATGARLPEAKYFRREDVIMVVDGECRYVQGVFAPYCTVVEAPDGQEALDMCSRRQPDLIITDVTMPRVDGFQLLKMLKSSVAMKDIPVIMCTARGGEDSKMEGLMSGADDYLAKPFSPKELIARAHVQLLLGKNRKELQKAFEMQTQELRALTDYSPVGLFRISEGGEITFVNSYWYDLSGYPRNKPMDGWLECIVDEYKDRAIAFWMDMFKGTEQDTRTLDLLFTNGRWGDSKIIRLDLVSANLKGLLGCVTDITERVQQQDAQKRRLEEVEQRRLEAEEAKRQQELLIDITSHEIRNPISSFMQISHIATTLKTNLIGLKDQLEEALKKQTGFHPTHQLLNNIEEDLDALDSIYQCGLGQERICNDVLSLGRIQLELFDVDTNVRQQVQKVVSVFRSEARMNRISLSYSMGPNAEKLGIEMIKTDPVRLGQVMTNLLSNGIRFTSNSDIREIEISFDLSFDPPDESNCLPPETDNTSLASSVEQPIYLYIAVSDTGPGMTPDELEKLFQRFSQVSPKTHTIFGGSGLGLFVCRLGGRIEVVSDHGRGSTFRFFVKARTCPTAPPSLIGRRSSVNPGHLKAIAPPLKKRDTMSLLSSAKVTVPETSRKPHILIVEDNLINQTVLARQLKHVGFRCQVANNGLEALKKIRKVSAIEGTADGQPFDCVLMDLEMPIMDGLTAIRTIREQELDGQLHRNAVIALTGNARQGQIDEALAAGMDEVVIKPYRLDNLLSKIEGMLLPRKQPLAIPEESSRESSPRRDFDSSL</sequence>
<dbReference type="OrthoDB" id="60033at2759"/>
<feature type="region of interest" description="Disordered" evidence="4">
    <location>
        <begin position="524"/>
        <end position="548"/>
    </location>
</feature>
<evidence type="ECO:0000259" key="5">
    <source>
        <dbReference type="PROSITE" id="PS50109"/>
    </source>
</evidence>
<evidence type="ECO:0000256" key="4">
    <source>
        <dbReference type="SAM" id="MobiDB-lite"/>
    </source>
</evidence>
<feature type="domain" description="Histidine kinase" evidence="5">
    <location>
        <begin position="1252"/>
        <end position="1520"/>
    </location>
</feature>
<feature type="region of interest" description="Disordered" evidence="4">
    <location>
        <begin position="1707"/>
        <end position="1727"/>
    </location>
</feature>
<dbReference type="Proteomes" id="UP000092666">
    <property type="component" value="Unassembled WGS sequence"/>
</dbReference>
<gene>
    <name evidence="7" type="ORF">I316_05687</name>
</gene>
<feature type="region of interest" description="Disordered" evidence="4">
    <location>
        <begin position="1"/>
        <end position="61"/>
    </location>
</feature>
<dbReference type="PROSITE" id="PS50109">
    <property type="entry name" value="HIS_KIN"/>
    <property type="match status" value="2"/>
</dbReference>
<dbReference type="Gene3D" id="3.30.450.20">
    <property type="entry name" value="PAS domain"/>
    <property type="match status" value="2"/>
</dbReference>
<dbReference type="CDD" id="cd17574">
    <property type="entry name" value="REC_OmpR"/>
    <property type="match status" value="1"/>
</dbReference>
<feature type="compositionally biased region" description="Polar residues" evidence="4">
    <location>
        <begin position="169"/>
        <end position="190"/>
    </location>
</feature>
<dbReference type="CDD" id="cd17546">
    <property type="entry name" value="REC_hyHK_CKI1_RcsC-like"/>
    <property type="match status" value="1"/>
</dbReference>
<dbReference type="InterPro" id="IPR001789">
    <property type="entry name" value="Sig_transdc_resp-reg_receiver"/>
</dbReference>
<dbReference type="Gene3D" id="3.30.565.10">
    <property type="entry name" value="Histidine kinase-like ATPase, C-terminal domain"/>
    <property type="match status" value="2"/>
</dbReference>
<dbReference type="SMART" id="SM00091">
    <property type="entry name" value="PAS"/>
    <property type="match status" value="1"/>
</dbReference>
<keyword evidence="1 2" id="KW-0597">Phosphoprotein</keyword>
<dbReference type="SUPFAM" id="SSF52172">
    <property type="entry name" value="CheY-like"/>
    <property type="match status" value="2"/>
</dbReference>
<dbReference type="InterPro" id="IPR003661">
    <property type="entry name" value="HisK_dim/P_dom"/>
</dbReference>
<dbReference type="InterPro" id="IPR036097">
    <property type="entry name" value="HisK_dim/P_sf"/>
</dbReference>
<evidence type="ECO:0000256" key="3">
    <source>
        <dbReference type="SAM" id="Coils"/>
    </source>
</evidence>
<feature type="modified residue" description="4-aspartylphosphate" evidence="2">
    <location>
        <position position="1022"/>
    </location>
</feature>
<feature type="domain" description="Histidine kinase" evidence="5">
    <location>
        <begin position="681"/>
        <end position="902"/>
    </location>
</feature>
<dbReference type="Pfam" id="PF02518">
    <property type="entry name" value="HATPase_c"/>
    <property type="match status" value="2"/>
</dbReference>
<dbReference type="Pfam" id="PF00512">
    <property type="entry name" value="HisKA"/>
    <property type="match status" value="1"/>
</dbReference>
<dbReference type="FunFam" id="3.40.50.2300:FF:000307">
    <property type="entry name" value="Receptor-like histidine kinase BpdS"/>
    <property type="match status" value="1"/>
</dbReference>
<dbReference type="InterPro" id="IPR035965">
    <property type="entry name" value="PAS-like_dom_sf"/>
</dbReference>
<dbReference type="STRING" id="1296120.A0A1B9GPM3"/>
<feature type="compositionally biased region" description="Polar residues" evidence="4">
    <location>
        <begin position="26"/>
        <end position="42"/>
    </location>
</feature>
<dbReference type="InterPro" id="IPR005467">
    <property type="entry name" value="His_kinase_dom"/>
</dbReference>
<evidence type="ECO:0008006" key="9">
    <source>
        <dbReference type="Google" id="ProtNLM"/>
    </source>
</evidence>
<feature type="coiled-coil region" evidence="3">
    <location>
        <begin position="1212"/>
        <end position="1291"/>
    </location>
</feature>
<evidence type="ECO:0000256" key="2">
    <source>
        <dbReference type="PROSITE-ProRule" id="PRU00169"/>
    </source>
</evidence>
<dbReference type="InterPro" id="IPR011006">
    <property type="entry name" value="CheY-like_superfamily"/>
</dbReference>
<feature type="compositionally biased region" description="Basic and acidic residues" evidence="4">
    <location>
        <begin position="1712"/>
        <end position="1727"/>
    </location>
</feature>
<dbReference type="PANTHER" id="PTHR43547:SF2">
    <property type="entry name" value="HYBRID SIGNAL TRANSDUCTION HISTIDINE KINASE C"/>
    <property type="match status" value="1"/>
</dbReference>
<reference evidence="8" key="2">
    <citation type="submission" date="2013-12" db="EMBL/GenBank/DDBJ databases">
        <title>Evolution of pathogenesis and genome organization in the Tremellales.</title>
        <authorList>
            <person name="Cuomo C."/>
            <person name="Litvintseva A."/>
            <person name="Heitman J."/>
            <person name="Chen Y."/>
            <person name="Sun S."/>
            <person name="Springer D."/>
            <person name="Dromer F."/>
            <person name="Young S."/>
            <person name="Zeng Q."/>
            <person name="Chapman S."/>
            <person name="Gujja S."/>
            <person name="Saif S."/>
            <person name="Birren B."/>
        </authorList>
    </citation>
    <scope>NUCLEOTIDE SEQUENCE [LARGE SCALE GENOMIC DNA]</scope>
    <source>
        <strain evidence="8">BCC8398</strain>
    </source>
</reference>
<dbReference type="EMBL" id="KV700129">
    <property type="protein sequence ID" value="OCF32765.1"/>
    <property type="molecule type" value="Genomic_DNA"/>
</dbReference>
<dbReference type="InterPro" id="IPR004358">
    <property type="entry name" value="Sig_transdc_His_kin-like_C"/>
</dbReference>
<feature type="modified residue" description="4-aspartylphosphate" evidence="2">
    <location>
        <position position="1630"/>
    </location>
</feature>
<feature type="region of interest" description="Disordered" evidence="4">
    <location>
        <begin position="163"/>
        <end position="204"/>
    </location>
</feature>
<dbReference type="Pfam" id="PF13188">
    <property type="entry name" value="PAS_8"/>
    <property type="match status" value="1"/>
</dbReference>
<accession>A0A1B9GPM3</accession>
<dbReference type="SMART" id="SM00448">
    <property type="entry name" value="REC"/>
    <property type="match status" value="2"/>
</dbReference>
<dbReference type="InterPro" id="IPR000014">
    <property type="entry name" value="PAS"/>
</dbReference>
<keyword evidence="3" id="KW-0175">Coiled coil</keyword>
<feature type="compositionally biased region" description="Basic and acidic residues" evidence="4">
    <location>
        <begin position="1"/>
        <end position="19"/>
    </location>
</feature>
<feature type="domain" description="Response regulatory" evidence="6">
    <location>
        <begin position="970"/>
        <end position="1089"/>
    </location>
</feature>
<feature type="domain" description="Response regulatory" evidence="6">
    <location>
        <begin position="1571"/>
        <end position="1700"/>
    </location>
</feature>
<dbReference type="SUPFAM" id="SSF55785">
    <property type="entry name" value="PYP-like sensor domain (PAS domain)"/>
    <property type="match status" value="1"/>
</dbReference>
<evidence type="ECO:0000256" key="1">
    <source>
        <dbReference type="ARBA" id="ARBA00022553"/>
    </source>
</evidence>
<dbReference type="SMART" id="SM00388">
    <property type="entry name" value="HisKA"/>
    <property type="match status" value="2"/>
</dbReference>
<name>A0A1B9GPM3_9TREE</name>
<dbReference type="SUPFAM" id="SSF47384">
    <property type="entry name" value="Homodimeric domain of signal transducing histidine kinase"/>
    <property type="match status" value="1"/>
</dbReference>
<feature type="compositionally biased region" description="Polar residues" evidence="4">
    <location>
        <begin position="51"/>
        <end position="61"/>
    </location>
</feature>
<evidence type="ECO:0000313" key="8">
    <source>
        <dbReference type="Proteomes" id="UP000092666"/>
    </source>
</evidence>
<proteinExistence type="predicted"/>
<dbReference type="PANTHER" id="PTHR43547">
    <property type="entry name" value="TWO-COMPONENT HISTIDINE KINASE"/>
    <property type="match status" value="1"/>
</dbReference>
<dbReference type="SMART" id="SM00387">
    <property type="entry name" value="HATPase_c"/>
    <property type="match status" value="2"/>
</dbReference>
<dbReference type="InterPro" id="IPR036890">
    <property type="entry name" value="HATPase_C_sf"/>
</dbReference>
<dbReference type="SUPFAM" id="SSF55874">
    <property type="entry name" value="ATPase domain of HSP90 chaperone/DNA topoisomerase II/histidine kinase"/>
    <property type="match status" value="2"/>
</dbReference>
<dbReference type="Gene3D" id="3.40.50.2300">
    <property type="match status" value="2"/>
</dbReference>
<dbReference type="Pfam" id="PF00072">
    <property type="entry name" value="Response_reg"/>
    <property type="match status" value="2"/>
</dbReference>